<dbReference type="Gene3D" id="3.40.800.10">
    <property type="entry name" value="Ureohydrolase domain"/>
    <property type="match status" value="1"/>
</dbReference>
<proteinExistence type="inferred from homology"/>
<dbReference type="EC" id="3.5.3.-" evidence="5"/>
<protein>
    <submittedName>
        <fullName evidence="5">Arginase family protein</fullName>
        <ecNumber evidence="5">3.5.3.-</ecNumber>
    </submittedName>
</protein>
<dbReference type="PANTHER" id="PTHR43782:SF3">
    <property type="entry name" value="ARGINASE"/>
    <property type="match status" value="1"/>
</dbReference>
<evidence type="ECO:0000256" key="4">
    <source>
        <dbReference type="PROSITE-ProRule" id="PRU00742"/>
    </source>
</evidence>
<dbReference type="EMBL" id="JBHSYS010000001">
    <property type="protein sequence ID" value="MFC6955829.1"/>
    <property type="molecule type" value="Genomic_DNA"/>
</dbReference>
<dbReference type="PROSITE" id="PS51409">
    <property type="entry name" value="ARGINASE_2"/>
    <property type="match status" value="1"/>
</dbReference>
<dbReference type="Pfam" id="PF00491">
    <property type="entry name" value="Arginase"/>
    <property type="match status" value="1"/>
</dbReference>
<comment type="caution">
    <text evidence="5">The sequence shown here is derived from an EMBL/GenBank/DDBJ whole genome shotgun (WGS) entry which is preliminary data.</text>
</comment>
<dbReference type="PRINTS" id="PR00116">
    <property type="entry name" value="ARGINASE"/>
</dbReference>
<gene>
    <name evidence="5" type="ORF">ACFQS3_01330</name>
</gene>
<keyword evidence="2 5" id="KW-0378">Hydrolase</keyword>
<sequence>MRQIAVLDAPSNLGLRPPAPGVVPGCYKLAGALRDQGILDRIGGEDAGYATPPRYDRGEWVLGDGLFNADGIAAYTRVLADRLGALFEGGRFPVVLGGDCSILLGAALALRRRGRYGVAFLDGHSDFRHPENSPGVGAAAGEDLALVTGRGQALATDIDGLRPYIGVEDAAVLGIRDDDEYTEELDALGALVRPLARLREDGPAATAAAALERFDRAGVDGFWVHVDADVLDEAVMPAVDSPNPGGLSHGELRELLTPLVASERCVGFEITVFDPDLDPDGRLAAELADTLVAVFTG</sequence>
<accession>A0ABW2D474</accession>
<organism evidence="5 6">
    <name type="scientific">Glycomyces mayteni</name>
    <dbReference type="NCBI Taxonomy" id="543887"/>
    <lineage>
        <taxon>Bacteria</taxon>
        <taxon>Bacillati</taxon>
        <taxon>Actinomycetota</taxon>
        <taxon>Actinomycetes</taxon>
        <taxon>Glycomycetales</taxon>
        <taxon>Glycomycetaceae</taxon>
        <taxon>Glycomyces</taxon>
    </lineage>
</organism>
<evidence type="ECO:0000313" key="5">
    <source>
        <dbReference type="EMBL" id="MFC6955829.1"/>
    </source>
</evidence>
<comment type="similarity">
    <text evidence="4">Belongs to the arginase family.</text>
</comment>
<dbReference type="GO" id="GO:0016787">
    <property type="term" value="F:hydrolase activity"/>
    <property type="evidence" value="ECO:0007669"/>
    <property type="project" value="UniProtKB-KW"/>
</dbReference>
<name>A0ABW2D474_9ACTN</name>
<evidence type="ECO:0000313" key="6">
    <source>
        <dbReference type="Proteomes" id="UP001596470"/>
    </source>
</evidence>
<dbReference type="InterPro" id="IPR006035">
    <property type="entry name" value="Ureohydrolase"/>
</dbReference>
<reference evidence="6" key="1">
    <citation type="journal article" date="2019" name="Int. J. Syst. Evol. Microbiol.">
        <title>The Global Catalogue of Microorganisms (GCM) 10K type strain sequencing project: providing services to taxonomists for standard genome sequencing and annotation.</title>
        <authorList>
            <consortium name="The Broad Institute Genomics Platform"/>
            <consortium name="The Broad Institute Genome Sequencing Center for Infectious Disease"/>
            <person name="Wu L."/>
            <person name="Ma J."/>
        </authorList>
    </citation>
    <scope>NUCLEOTIDE SEQUENCE [LARGE SCALE GENOMIC DNA]</scope>
    <source>
        <strain evidence="6">KACC 12634</strain>
    </source>
</reference>
<keyword evidence="6" id="KW-1185">Reference proteome</keyword>
<evidence type="ECO:0000256" key="1">
    <source>
        <dbReference type="ARBA" id="ARBA00022723"/>
    </source>
</evidence>
<dbReference type="CDD" id="cd09999">
    <property type="entry name" value="Arginase-like_1"/>
    <property type="match status" value="1"/>
</dbReference>
<keyword evidence="1" id="KW-0479">Metal-binding</keyword>
<evidence type="ECO:0000256" key="2">
    <source>
        <dbReference type="ARBA" id="ARBA00022801"/>
    </source>
</evidence>
<dbReference type="Proteomes" id="UP001596470">
    <property type="component" value="Unassembled WGS sequence"/>
</dbReference>
<dbReference type="RefSeq" id="WP_382355456.1">
    <property type="nucleotide sequence ID" value="NZ_JBHMBP010000004.1"/>
</dbReference>
<dbReference type="PANTHER" id="PTHR43782">
    <property type="entry name" value="ARGINASE"/>
    <property type="match status" value="1"/>
</dbReference>
<dbReference type="InterPro" id="IPR023696">
    <property type="entry name" value="Ureohydrolase_dom_sf"/>
</dbReference>
<evidence type="ECO:0000256" key="3">
    <source>
        <dbReference type="ARBA" id="ARBA00023211"/>
    </source>
</evidence>
<dbReference type="SUPFAM" id="SSF52768">
    <property type="entry name" value="Arginase/deacetylase"/>
    <property type="match status" value="1"/>
</dbReference>
<keyword evidence="3" id="KW-0464">Manganese</keyword>